<dbReference type="InterPro" id="IPR003343">
    <property type="entry name" value="Big_2"/>
</dbReference>
<feature type="region of interest" description="Disordered" evidence="1">
    <location>
        <begin position="1"/>
        <end position="23"/>
    </location>
</feature>
<proteinExistence type="predicted"/>
<feature type="domain" description="BIG2" evidence="2">
    <location>
        <begin position="69"/>
        <end position="152"/>
    </location>
</feature>
<dbReference type="Proteomes" id="UP000502657">
    <property type="component" value="Chromosome"/>
</dbReference>
<accession>A0ABX6NLQ7</accession>
<evidence type="ECO:0000313" key="4">
    <source>
        <dbReference type="Proteomes" id="UP000502657"/>
    </source>
</evidence>
<dbReference type="Gene3D" id="2.60.40.1080">
    <property type="match status" value="5"/>
</dbReference>
<name>A0ABX6NLQ7_AERME</name>
<dbReference type="SUPFAM" id="SSF49373">
    <property type="entry name" value="Invasin/intimin cell-adhesion fragments"/>
    <property type="match status" value="4"/>
</dbReference>
<feature type="compositionally biased region" description="Polar residues" evidence="1">
    <location>
        <begin position="1"/>
        <end position="14"/>
    </location>
</feature>
<dbReference type="InterPro" id="IPR008964">
    <property type="entry name" value="Invasin/intimin_cell_adhesion"/>
</dbReference>
<dbReference type="SMART" id="SM00635">
    <property type="entry name" value="BID_2"/>
    <property type="match status" value="5"/>
</dbReference>
<dbReference type="EMBL" id="CP038448">
    <property type="protein sequence ID" value="QJT37277.1"/>
    <property type="molecule type" value="Genomic_DNA"/>
</dbReference>
<feature type="domain" description="BIG2" evidence="2">
    <location>
        <begin position="161"/>
        <end position="250"/>
    </location>
</feature>
<gene>
    <name evidence="3" type="ORF">E4188_00790</name>
</gene>
<evidence type="ECO:0000259" key="2">
    <source>
        <dbReference type="SMART" id="SM00635"/>
    </source>
</evidence>
<evidence type="ECO:0000313" key="3">
    <source>
        <dbReference type="EMBL" id="QJT37277.1"/>
    </source>
</evidence>
<feature type="domain" description="BIG2" evidence="2">
    <location>
        <begin position="446"/>
        <end position="533"/>
    </location>
</feature>
<feature type="domain" description="BIG2" evidence="2">
    <location>
        <begin position="257"/>
        <end position="343"/>
    </location>
</feature>
<dbReference type="Pfam" id="PF02368">
    <property type="entry name" value="Big_2"/>
    <property type="match status" value="3"/>
</dbReference>
<sequence>MPRCSTPRQVQTAAATGGPGSRWASRTREWFREKWVMALGKFLIAGLAALALLGCGSDDDEGSTGEGPSLASLQISPKEARVPVGVEQQFQAQATWDDGAVQDVTRHPDIVWTSSDTAVVTVDEQGLATGVGPGTATITTTGTVNGESHSATARVEVIDAYVTELQLTPTMARVPVGLSQTFVAIATFSDGQSRDVTNAAGLQWRSSDEGSALVSNDAGKKGVATGVAVGEPNIEASGTLNDASFQASVPLAVTDAVITGLDIHTPEDPLPMGLSAQVHAFAALSDGSDPIEVTGHDALTWSSSDPAVASISETGLVTGLTPGSVTIGVSGMVNGVSLEATESLRVSSAAVIGIEVQLMGGDIAVGLQTQVATTAYLTDGTSFDVTDNPLIQWQSNQPGIASVSNQAGSKGLVTGLAVGTATIMANGTLDGAAFTDSAPVTVSSAVVTSLDVTPPDASVMVGDKVQYQAMATLSDGSNQDVTDDEATLWSSDASAVAPISNASGSRGEAIGLSEGMALITANLGGVTSTSAQLTVMPMAPEAPIVIEPRQNQIASLQLSPEAFAFWNTTSINSPEGQAALKDLTGLVYGQFQDQFDFITVLMNNEAKPLGMPTGEFTHIKNDVAGIGLSMFDNTAVFHSDGKLQGISFLYKKQYLSTSTYGPILHEMTHRWANWVVPTSYLGHWGNELGIKGQLNDVSANYADIELYLMGLMDASEMTDPASLDAYALIPADQKPRVPSATTSQKTFRVLLLILSDRPLTATEIQNYNNGATLLARTDNPSQQGTNFHKMTRGRGTLVVSGLDTLVKPTP</sequence>
<evidence type="ECO:0000256" key="1">
    <source>
        <dbReference type="SAM" id="MobiDB-lite"/>
    </source>
</evidence>
<organism evidence="3 4">
    <name type="scientific">Aeromonas media</name>
    <dbReference type="NCBI Taxonomy" id="651"/>
    <lineage>
        <taxon>Bacteria</taxon>
        <taxon>Pseudomonadati</taxon>
        <taxon>Pseudomonadota</taxon>
        <taxon>Gammaproteobacteria</taxon>
        <taxon>Aeromonadales</taxon>
        <taxon>Aeromonadaceae</taxon>
        <taxon>Aeromonas</taxon>
    </lineage>
</organism>
<keyword evidence="4" id="KW-1185">Reference proteome</keyword>
<reference evidence="3 4" key="1">
    <citation type="submission" date="2019-03" db="EMBL/GenBank/DDBJ databases">
        <title>Novel transposon Tn6433 accelerates the dissemination of tet(E) in Aeromonas from aerobic biofilm under oxytetracycline stress.</title>
        <authorList>
            <person name="Shi Y."/>
            <person name="Tian Z."/>
            <person name="Zhang Y."/>
            <person name="Zhang H."/>
            <person name="Yang M."/>
        </authorList>
    </citation>
    <scope>NUCLEOTIDE SEQUENCE [LARGE SCALE GENOMIC DNA]</scope>
    <source>
        <strain evidence="3 4">R50-22</strain>
    </source>
</reference>
<feature type="domain" description="BIG2" evidence="2">
    <location>
        <begin position="350"/>
        <end position="435"/>
    </location>
</feature>
<protein>
    <recommendedName>
        <fullName evidence="2">BIG2 domain-containing protein</fullName>
    </recommendedName>
</protein>